<dbReference type="KEGG" id="dci:103512349"/>
<dbReference type="STRING" id="121845.A0A1S4EFA9"/>
<feature type="coiled-coil region" evidence="1">
    <location>
        <begin position="96"/>
        <end position="159"/>
    </location>
</feature>
<gene>
    <name evidence="4" type="primary">LOC103512349</name>
</gene>
<feature type="region of interest" description="Disordered" evidence="2">
    <location>
        <begin position="490"/>
        <end position="517"/>
    </location>
</feature>
<feature type="compositionally biased region" description="Polar residues" evidence="2">
    <location>
        <begin position="1501"/>
        <end position="1537"/>
    </location>
</feature>
<dbReference type="GeneID" id="103512349"/>
<proteinExistence type="predicted"/>
<feature type="region of interest" description="Disordered" evidence="2">
    <location>
        <begin position="1299"/>
        <end position="1359"/>
    </location>
</feature>
<dbReference type="PaxDb" id="121845-A0A1S4EFA9"/>
<dbReference type="PANTHER" id="PTHR18898">
    <property type="entry name" value="NUCLEOPROTEIN TPR-RELATED"/>
    <property type="match status" value="1"/>
</dbReference>
<dbReference type="GO" id="GO:0017056">
    <property type="term" value="F:structural constituent of nuclear pore"/>
    <property type="evidence" value="ECO:0007669"/>
    <property type="project" value="TreeGrafter"/>
</dbReference>
<feature type="region of interest" description="Disordered" evidence="2">
    <location>
        <begin position="626"/>
        <end position="659"/>
    </location>
</feature>
<organism evidence="3 4">
    <name type="scientific">Diaphorina citri</name>
    <name type="common">Asian citrus psyllid</name>
    <dbReference type="NCBI Taxonomy" id="121845"/>
    <lineage>
        <taxon>Eukaryota</taxon>
        <taxon>Metazoa</taxon>
        <taxon>Ecdysozoa</taxon>
        <taxon>Arthropoda</taxon>
        <taxon>Hexapoda</taxon>
        <taxon>Insecta</taxon>
        <taxon>Pterygota</taxon>
        <taxon>Neoptera</taxon>
        <taxon>Paraneoptera</taxon>
        <taxon>Hemiptera</taxon>
        <taxon>Sternorrhyncha</taxon>
        <taxon>Psylloidea</taxon>
        <taxon>Psyllidae</taxon>
        <taxon>Diaphorininae</taxon>
        <taxon>Diaphorina</taxon>
    </lineage>
</organism>
<accession>A0A1S4EFA9</accession>
<keyword evidence="3" id="KW-1185">Reference proteome</keyword>
<feature type="coiled-coil region" evidence="1">
    <location>
        <begin position="1001"/>
        <end position="1126"/>
    </location>
</feature>
<evidence type="ECO:0000256" key="1">
    <source>
        <dbReference type="SAM" id="Coils"/>
    </source>
</evidence>
<dbReference type="GO" id="GO:1901673">
    <property type="term" value="P:regulation of mitotic spindle assembly"/>
    <property type="evidence" value="ECO:0007669"/>
    <property type="project" value="TreeGrafter"/>
</dbReference>
<feature type="region of interest" description="Disordered" evidence="2">
    <location>
        <begin position="1481"/>
        <end position="1537"/>
    </location>
</feature>
<dbReference type="PANTHER" id="PTHR18898:SF2">
    <property type="entry name" value="NUCLEOPROTEIN TPR"/>
    <property type="match status" value="1"/>
</dbReference>
<feature type="coiled-coil region" evidence="1">
    <location>
        <begin position="927"/>
        <end position="975"/>
    </location>
</feature>
<evidence type="ECO:0000256" key="2">
    <source>
        <dbReference type="SAM" id="MobiDB-lite"/>
    </source>
</evidence>
<feature type="compositionally biased region" description="Polar residues" evidence="2">
    <location>
        <begin position="1329"/>
        <end position="1344"/>
    </location>
</feature>
<keyword evidence="1" id="KW-0175">Coiled coil</keyword>
<feature type="compositionally biased region" description="Basic and acidic residues" evidence="2">
    <location>
        <begin position="1299"/>
        <end position="1325"/>
    </location>
</feature>
<reference evidence="4" key="1">
    <citation type="submission" date="2025-08" db="UniProtKB">
        <authorList>
            <consortium name="RefSeq"/>
        </authorList>
    </citation>
    <scope>IDENTIFICATION</scope>
</reference>
<feature type="compositionally biased region" description="Low complexity" evidence="2">
    <location>
        <begin position="1481"/>
        <end position="1500"/>
    </location>
</feature>
<evidence type="ECO:0000313" key="3">
    <source>
        <dbReference type="Proteomes" id="UP000079169"/>
    </source>
</evidence>
<feature type="compositionally biased region" description="Low complexity" evidence="2">
    <location>
        <begin position="629"/>
        <end position="638"/>
    </location>
</feature>
<sequence>MQTEDGNPGVGDQVNEKTLEKHAELVKKIEMMEVMSDSNRILREDRDKLQAQLDAVIKEKETKNEKSTSRTFEETIEVNEKTLEKHAELVKKIEMMEVMSDSNRILREDRDKLQAQLDAVIKEKETFDAKTVDPLKAKISQLVQDLEMRSQQVEHLKKQSEMWNGLTQGALDELSTQCNQSLNEIENSSSFSEDTLRGNENVISVIKHLRQQTSLARIDKQNIECENRVLKSDLEMLKRKLNESNELLNAERNKNKVNEKTLEKHAELVKKIEMMEVMSDSNRILREDRDKLQAQLDAVIKEKETFDAKTVDPLKAKISQLVQDLEMRSQQVEHLKKQSEMWKKRSDELVEKANKSNPEDIKRLNLEKDTLAKQLMSERESYRANLEELKTLRADNSNQREQLNQLTKQVEELKHTKEELTKVKAELDTSKTELSQLTTVKTELETVKTELANLTTQLDTVNKDVVNKSTLIENLKKIARRYKTQYEETTKQLEEKDKAKTSKEEEDKARNESHEALIRDKDELIAKYESEKTTLEAEMNNFKATLTQREERMKEVLKKCKQKMATQVLEINQLKKMTNLGGAGPSTAPSPDYGEMERTIAELREERDKLTRDYEAMQQKNTLLSRHLSVQSTSSSESLGAKPTQEPPTANIKPMSGAVTPWRETPFASIRPMVSEPRTVVVPPTALINLEPSSSHLDYMPASTSGTVRQATILPNTMQQTAQVQTVAQAMQQPRASGESPAESTQHEEAESPEMDQQQSSSTSSGSAGAQAASIVALVLPQERQDSQQSSQQIVTGSQASQLVTGVFTARTRVTVEVQTDESTVQYTVKDVEKLQAESKASIAKLESRVTELLSSESKLRQELRTTESEANELKIKLRKLVTENEYKEEMLTTLRHNAELTSGQLATLEKTSQSYRESLIKNETVVSALHEQLKTVSKQLATAEIQSDQYRREVEHLNEKLRDMTSSREVLTREKNMHAQLMSHIEAIKTQMQLSESMGKAKLESKLEDALKEVNGLRHKLTEEQNMHVSKVEMLNKNLDTLKTRVEEETEAKTMARQELEKIREVVKVMEKEMAELRIELDNAKTMSVSSGEKDKQVDQLKYEMMKIQAELKESQNLVAVTKQNEKSIQEICATFEKHNRDLSAQLRTAEATHFPSLVTAETTEEDEDGVNVKRRRVLEVEYQVPTSSQRDQEDEIVVADSEDEEDGITIYEALGGQWSSCNWENKELTKVKAELDTSKTELSQLTTVKTELETVKTELANVTTQLDTVNKDVVNKSTLIENLKKIARRYKTQYEETTKQLEEKDKAKTSKEERQNAQKHGGDYDEQSTQPNSAEPSSSQPPSYEDAGDGIVPSTPTLFIPRRTDAVSSPHVPSGKIGHEDSISVFTSCTLRVPQERQDSQQSSQQIVTGSQASQLVTVPQNNVTLTWSIISNVPQERQDSQQSSQQIVTGSQASQLVTGSQSQTQVVTGSSVQTQQLVTGSGNANQQLSSSSQNNQQMVTGSNQQDEAVAGPSQQYRQEVPSTSTSQQVIYLHP</sequence>
<dbReference type="GO" id="GO:0006406">
    <property type="term" value="P:mRNA export from nucleus"/>
    <property type="evidence" value="ECO:0007669"/>
    <property type="project" value="TreeGrafter"/>
</dbReference>
<feature type="region of interest" description="Disordered" evidence="2">
    <location>
        <begin position="725"/>
        <end position="768"/>
    </location>
</feature>
<feature type="coiled-coil region" evidence="1">
    <location>
        <begin position="32"/>
        <end position="66"/>
    </location>
</feature>
<dbReference type="RefSeq" id="XP_017300860.2">
    <property type="nucleotide sequence ID" value="XM_017445371.2"/>
</dbReference>
<evidence type="ECO:0000313" key="4">
    <source>
        <dbReference type="RefSeq" id="XP_017300860.2"/>
    </source>
</evidence>
<dbReference type="GO" id="GO:0005643">
    <property type="term" value="C:nuclear pore"/>
    <property type="evidence" value="ECO:0007669"/>
    <property type="project" value="TreeGrafter"/>
</dbReference>
<dbReference type="Proteomes" id="UP000079169">
    <property type="component" value="Unplaced"/>
</dbReference>
<feature type="coiled-coil region" evidence="1">
    <location>
        <begin position="843"/>
        <end position="884"/>
    </location>
</feature>
<protein>
    <submittedName>
        <fullName evidence="4">LOW QUALITY PROTEIN: nucleoprotein TPR-like</fullName>
    </submittedName>
</protein>
<name>A0A1S4EFA9_DIACI</name>
<feature type="compositionally biased region" description="Low complexity" evidence="2">
    <location>
        <begin position="757"/>
        <end position="768"/>
    </location>
</feature>